<dbReference type="PANTHER" id="PTHR11941">
    <property type="entry name" value="ENOYL-COA HYDRATASE-RELATED"/>
    <property type="match status" value="1"/>
</dbReference>
<dbReference type="RefSeq" id="WP_054208634.1">
    <property type="nucleotide sequence ID" value="NZ_LGSZ01000029.1"/>
</dbReference>
<feature type="region of interest" description="Disordered" evidence="3">
    <location>
        <begin position="238"/>
        <end position="257"/>
    </location>
</feature>
<evidence type="ECO:0000313" key="4">
    <source>
        <dbReference type="EMBL" id="KPH81372.1"/>
    </source>
</evidence>
<dbReference type="Proteomes" id="UP000037822">
    <property type="component" value="Unassembled WGS sequence"/>
</dbReference>
<dbReference type="GO" id="GO:0016836">
    <property type="term" value="F:hydro-lyase activity"/>
    <property type="evidence" value="ECO:0007669"/>
    <property type="project" value="UniProtKB-ARBA"/>
</dbReference>
<proteinExistence type="inferred from homology"/>
<dbReference type="PANTHER" id="PTHR11941:SF54">
    <property type="entry name" value="ENOYL-COA HYDRATASE, MITOCHONDRIAL"/>
    <property type="match status" value="1"/>
</dbReference>
<name>A0A0N1F5K1_9HYPH</name>
<keyword evidence="5" id="KW-1185">Reference proteome</keyword>
<evidence type="ECO:0000313" key="5">
    <source>
        <dbReference type="Proteomes" id="UP000037822"/>
    </source>
</evidence>
<gene>
    <name evidence="4" type="ORF">AE618_08520</name>
</gene>
<dbReference type="EMBL" id="LGSZ01000029">
    <property type="protein sequence ID" value="KPH81372.1"/>
    <property type="molecule type" value="Genomic_DNA"/>
</dbReference>
<dbReference type="FunFam" id="3.90.226.10:FF:000009">
    <property type="entry name" value="Carnitinyl-CoA dehydratase"/>
    <property type="match status" value="1"/>
</dbReference>
<dbReference type="OrthoDB" id="5730382at2"/>
<dbReference type="PATRIC" id="fig|1526658.3.peg.2727"/>
<evidence type="ECO:0000256" key="2">
    <source>
        <dbReference type="ARBA" id="ARBA00023239"/>
    </source>
</evidence>
<dbReference type="Gene3D" id="3.90.226.10">
    <property type="entry name" value="2-enoyl-CoA Hydratase, Chain A, domain 1"/>
    <property type="match status" value="1"/>
</dbReference>
<dbReference type="GO" id="GO:0006635">
    <property type="term" value="P:fatty acid beta-oxidation"/>
    <property type="evidence" value="ECO:0007669"/>
    <property type="project" value="TreeGrafter"/>
</dbReference>
<dbReference type="Pfam" id="PF00378">
    <property type="entry name" value="ECH_1"/>
    <property type="match status" value="1"/>
</dbReference>
<dbReference type="FunFam" id="1.10.12.10:FF:000001">
    <property type="entry name" value="Probable enoyl-CoA hydratase, mitochondrial"/>
    <property type="match status" value="1"/>
</dbReference>
<comment type="similarity">
    <text evidence="1">Belongs to the enoyl-CoA hydratase/isomerase family.</text>
</comment>
<keyword evidence="2" id="KW-0456">Lyase</keyword>
<sequence length="257" mass="27923">MAIDFEVEDGIAIITINRPERLNAMDGDHYRALSEAWIKVRDDIDIRVAIVTGAGERAFTTGADIKSFVAKPAEFSQMWLTQRDQLLNRGLEVWKPVICAVNGLCLGGGMTLLMGTDLRVAAEHATFSLAEVKRGVIPANGGTQRVLSQLPYAIAMEMLLTGDSIDAQTALRWGLINKVVPAGEVMSAAKDYARRIAAAAPLAVQAAKELAIRGRDMDLTTGLRMEQMVLRLLQSTEDAKEGPAAFAEKRPADFKGR</sequence>
<evidence type="ECO:0000256" key="1">
    <source>
        <dbReference type="ARBA" id="ARBA00005254"/>
    </source>
</evidence>
<dbReference type="InterPro" id="IPR014748">
    <property type="entry name" value="Enoyl-CoA_hydra_C"/>
</dbReference>
<evidence type="ECO:0000256" key="3">
    <source>
        <dbReference type="SAM" id="MobiDB-lite"/>
    </source>
</evidence>
<protein>
    <submittedName>
        <fullName evidence="4">Enoyl-CoA hydratase</fullName>
    </submittedName>
</protein>
<reference evidence="4 5" key="1">
    <citation type="submission" date="2015-07" db="EMBL/GenBank/DDBJ databases">
        <title>Whole genome sequencing of Bosea vaviloviae isolated from cave pool.</title>
        <authorList>
            <person name="Tan N.E.H."/>
            <person name="Lee Y.P."/>
            <person name="Gan H.M."/>
            <person name="Barton H."/>
            <person name="Savka M.A."/>
        </authorList>
    </citation>
    <scope>NUCLEOTIDE SEQUENCE [LARGE SCALE GENOMIC DNA]</scope>
    <source>
        <strain evidence="4 5">SD260</strain>
    </source>
</reference>
<dbReference type="AlphaFoldDB" id="A0A0N1F5K1"/>
<dbReference type="InterPro" id="IPR001753">
    <property type="entry name" value="Enoyl-CoA_hydra/iso"/>
</dbReference>
<accession>A0A0N1F5K1</accession>
<dbReference type="Gene3D" id="1.10.12.10">
    <property type="entry name" value="Lyase 2-enoyl-coa Hydratase, Chain A, domain 2"/>
    <property type="match status" value="1"/>
</dbReference>
<dbReference type="CDD" id="cd06558">
    <property type="entry name" value="crotonase-like"/>
    <property type="match status" value="1"/>
</dbReference>
<organism evidence="4 5">
    <name type="scientific">Bosea vaviloviae</name>
    <dbReference type="NCBI Taxonomy" id="1526658"/>
    <lineage>
        <taxon>Bacteria</taxon>
        <taxon>Pseudomonadati</taxon>
        <taxon>Pseudomonadota</taxon>
        <taxon>Alphaproteobacteria</taxon>
        <taxon>Hyphomicrobiales</taxon>
        <taxon>Boseaceae</taxon>
        <taxon>Bosea</taxon>
    </lineage>
</organism>
<dbReference type="SUPFAM" id="SSF52096">
    <property type="entry name" value="ClpP/crotonase"/>
    <property type="match status" value="1"/>
</dbReference>
<dbReference type="InterPro" id="IPR029045">
    <property type="entry name" value="ClpP/crotonase-like_dom_sf"/>
</dbReference>
<comment type="caution">
    <text evidence="4">The sequence shown here is derived from an EMBL/GenBank/DDBJ whole genome shotgun (WGS) entry which is preliminary data.</text>
</comment>